<dbReference type="PROSITE" id="PS50097">
    <property type="entry name" value="BTB"/>
    <property type="match status" value="1"/>
</dbReference>
<dbReference type="SUPFAM" id="SSF54695">
    <property type="entry name" value="POZ domain"/>
    <property type="match status" value="1"/>
</dbReference>
<proteinExistence type="predicted"/>
<evidence type="ECO:0000259" key="5">
    <source>
        <dbReference type="PROSITE" id="PS50097"/>
    </source>
</evidence>
<sequence length="680" mass="76611">MNLALRTDPLQIVIGVICEVDVKSPSYINPLLSTYNCTQVPIQSKNSNKLFLEREREILFIGASGYYGYTLHILNSSRFVKAENYRKVLALKFTVNYNAKISRRINSIQSSMKKNIISSLPTHNVELCSALHSMQKDGKFCDVFLHCGGKTFSAHSNVLAAQSQYFKEICEAKLKCPRNDTLDIDVNVEPHAMEIVLDFLYTGKAEFIQEHTVNVMKAAHILNLKMIYNCCQATLLETITPTNYFSLWILADNFQDETFCESIVEYAVQNFSEISEEKDFLALSLSQMKLLLGHCDVIITSQDKILEAIVLWVKNNKSERKTFLSSLLTFVQFERLSKSYLQVLVEEEAIVWESSELMRHVTKTMCTRYLHGGDSSETNPTDSAGTSIASNEETEAAIAVFGENEEKQVIFQYYSIAHDEWCPPEELPLKISNMAVVEHNGLVYLIGGKQNGNYLRTVYAYHVVNSKLRESSTLRQARSHAGVAELLGKIYVVGGYNETGFLKSVECFDPIKEEWREVAPLTNARGGVAVASLNRKLYAIGGRAGNSMIPCSTVECFDVAADQWTQITPMLYGRSHCGISVLERRLYVTGGYAKDDDVTEGCMQSYNPINKLWQALPAPSIDDWITSTVAYRNHLYVMTDGGQILRFNPETNLWTDRSLFPTIAGYYIAAVIVHKAVWDT</sequence>
<evidence type="ECO:0000256" key="3">
    <source>
        <dbReference type="ARBA" id="ARBA00022737"/>
    </source>
</evidence>
<dbReference type="SMART" id="SM00225">
    <property type="entry name" value="BTB"/>
    <property type="match status" value="1"/>
</dbReference>
<dbReference type="STRING" id="126957.T1IKJ3"/>
<dbReference type="eggNOG" id="KOG4441">
    <property type="taxonomic scope" value="Eukaryota"/>
</dbReference>
<accession>T1IKJ3</accession>
<dbReference type="OMA" id="WILADNF"/>
<dbReference type="GO" id="GO:0003779">
    <property type="term" value="F:actin binding"/>
    <property type="evidence" value="ECO:0007669"/>
    <property type="project" value="UniProtKB-KW"/>
</dbReference>
<name>T1IKJ3_STRMM</name>
<dbReference type="EnsemblMetazoa" id="SMAR001443-RA">
    <property type="protein sequence ID" value="SMAR001443-PA"/>
    <property type="gene ID" value="SMAR001443"/>
</dbReference>
<dbReference type="InterPro" id="IPR017096">
    <property type="entry name" value="BTB-kelch_protein"/>
</dbReference>
<evidence type="ECO:0000256" key="2">
    <source>
        <dbReference type="ARBA" id="ARBA00022441"/>
    </source>
</evidence>
<reference evidence="6" key="2">
    <citation type="submission" date="2015-02" db="UniProtKB">
        <authorList>
            <consortium name="EnsemblMetazoa"/>
        </authorList>
    </citation>
    <scope>IDENTIFICATION</scope>
</reference>
<dbReference type="AlphaFoldDB" id="T1IKJ3"/>
<dbReference type="SMART" id="SM00875">
    <property type="entry name" value="BACK"/>
    <property type="match status" value="1"/>
</dbReference>
<keyword evidence="7" id="KW-1185">Reference proteome</keyword>
<evidence type="ECO:0000256" key="1">
    <source>
        <dbReference type="ARBA" id="ARBA00013699"/>
    </source>
</evidence>
<dbReference type="PIRSF" id="PIRSF037037">
    <property type="entry name" value="Kelch-like_protein_gigaxonin"/>
    <property type="match status" value="1"/>
</dbReference>
<dbReference type="GO" id="GO:0016567">
    <property type="term" value="P:protein ubiquitination"/>
    <property type="evidence" value="ECO:0007669"/>
    <property type="project" value="UniProtKB-UniPathway"/>
</dbReference>
<dbReference type="Gene3D" id="2.120.10.80">
    <property type="entry name" value="Kelch-type beta propeller"/>
    <property type="match status" value="1"/>
</dbReference>
<dbReference type="Pfam" id="PF07707">
    <property type="entry name" value="BACK"/>
    <property type="match status" value="1"/>
</dbReference>
<evidence type="ECO:0000313" key="7">
    <source>
        <dbReference type="Proteomes" id="UP000014500"/>
    </source>
</evidence>
<reference evidence="7" key="1">
    <citation type="submission" date="2011-05" db="EMBL/GenBank/DDBJ databases">
        <authorList>
            <person name="Richards S.R."/>
            <person name="Qu J."/>
            <person name="Jiang H."/>
            <person name="Jhangiani S.N."/>
            <person name="Agravi P."/>
            <person name="Goodspeed R."/>
            <person name="Gross S."/>
            <person name="Mandapat C."/>
            <person name="Jackson L."/>
            <person name="Mathew T."/>
            <person name="Pu L."/>
            <person name="Thornton R."/>
            <person name="Saada N."/>
            <person name="Wilczek-Boney K.B."/>
            <person name="Lee S."/>
            <person name="Kovar C."/>
            <person name="Wu Y."/>
            <person name="Scherer S.E."/>
            <person name="Worley K.C."/>
            <person name="Muzny D.M."/>
            <person name="Gibbs R."/>
        </authorList>
    </citation>
    <scope>NUCLEOTIDE SEQUENCE</scope>
    <source>
        <strain evidence="7">Brora</strain>
    </source>
</reference>
<dbReference type="CDD" id="cd18186">
    <property type="entry name" value="BTB_POZ_ZBTB_KLHL-like"/>
    <property type="match status" value="1"/>
</dbReference>
<organism evidence="6 7">
    <name type="scientific">Strigamia maritima</name>
    <name type="common">European centipede</name>
    <name type="synonym">Geophilus maritimus</name>
    <dbReference type="NCBI Taxonomy" id="126957"/>
    <lineage>
        <taxon>Eukaryota</taxon>
        <taxon>Metazoa</taxon>
        <taxon>Ecdysozoa</taxon>
        <taxon>Arthropoda</taxon>
        <taxon>Myriapoda</taxon>
        <taxon>Chilopoda</taxon>
        <taxon>Pleurostigmophora</taxon>
        <taxon>Geophilomorpha</taxon>
        <taxon>Linotaeniidae</taxon>
        <taxon>Strigamia</taxon>
    </lineage>
</organism>
<dbReference type="PhylomeDB" id="T1IKJ3"/>
<feature type="domain" description="BTB" evidence="5">
    <location>
        <begin position="141"/>
        <end position="209"/>
    </location>
</feature>
<dbReference type="InterPro" id="IPR000210">
    <property type="entry name" value="BTB/POZ_dom"/>
</dbReference>
<dbReference type="Gene3D" id="1.25.40.420">
    <property type="match status" value="1"/>
</dbReference>
<evidence type="ECO:0000313" key="6">
    <source>
        <dbReference type="EnsemblMetazoa" id="SMAR001443-PA"/>
    </source>
</evidence>
<dbReference type="PANTHER" id="PTHR45632">
    <property type="entry name" value="LD33804P"/>
    <property type="match status" value="1"/>
</dbReference>
<dbReference type="EMBL" id="JH430542">
    <property type="status" value="NOT_ANNOTATED_CDS"/>
    <property type="molecule type" value="Genomic_DNA"/>
</dbReference>
<dbReference type="Pfam" id="PF00651">
    <property type="entry name" value="BTB"/>
    <property type="match status" value="1"/>
</dbReference>
<dbReference type="Gene3D" id="3.30.710.10">
    <property type="entry name" value="Potassium Channel Kv1.1, Chain A"/>
    <property type="match status" value="1"/>
</dbReference>
<dbReference type="Pfam" id="PF24681">
    <property type="entry name" value="Kelch_KLHDC2_KLHL20_DRC7"/>
    <property type="match status" value="1"/>
</dbReference>
<dbReference type="SMART" id="SM00612">
    <property type="entry name" value="Kelch"/>
    <property type="match status" value="3"/>
</dbReference>
<dbReference type="InterPro" id="IPR006652">
    <property type="entry name" value="Kelch_1"/>
</dbReference>
<dbReference type="SUPFAM" id="SSF117281">
    <property type="entry name" value="Kelch motif"/>
    <property type="match status" value="1"/>
</dbReference>
<comment type="function">
    <text evidence="4">Probable substrate-specific adapter of an E3 ubiquitin-protein ligase complex which mediates the ubiquitination and subsequent proteasomal degradation of target proteins. May have a role in synapse differentiation and growth.</text>
</comment>
<dbReference type="HOGENOM" id="CLU_429816_0_0_1"/>
<keyword evidence="3" id="KW-0677">Repeat</keyword>
<dbReference type="PANTHER" id="PTHR45632:SF3">
    <property type="entry name" value="KELCH-LIKE PROTEIN 32"/>
    <property type="match status" value="1"/>
</dbReference>
<dbReference type="Proteomes" id="UP000014500">
    <property type="component" value="Unassembled WGS sequence"/>
</dbReference>
<dbReference type="InterPro" id="IPR011333">
    <property type="entry name" value="SKP1/BTB/POZ_sf"/>
</dbReference>
<dbReference type="UniPathway" id="UPA00143"/>
<dbReference type="InterPro" id="IPR015915">
    <property type="entry name" value="Kelch-typ_b-propeller"/>
</dbReference>
<protein>
    <recommendedName>
        <fullName evidence="1">Kelch-like protein diablo</fullName>
    </recommendedName>
</protein>
<dbReference type="InterPro" id="IPR011705">
    <property type="entry name" value="BACK"/>
</dbReference>
<evidence type="ECO:0000256" key="4">
    <source>
        <dbReference type="ARBA" id="ARBA00043912"/>
    </source>
</evidence>
<keyword evidence="2" id="KW-0880">Kelch repeat</keyword>